<gene>
    <name evidence="2" type="ORF">ILEXP_LOCUS48148</name>
</gene>
<dbReference type="Proteomes" id="UP001642360">
    <property type="component" value="Unassembled WGS sequence"/>
</dbReference>
<name>A0ABC8U913_9AQUA</name>
<protein>
    <submittedName>
        <fullName evidence="2">Uncharacterized protein</fullName>
    </submittedName>
</protein>
<evidence type="ECO:0000313" key="2">
    <source>
        <dbReference type="EMBL" id="CAK9178232.1"/>
    </source>
</evidence>
<proteinExistence type="predicted"/>
<dbReference type="AlphaFoldDB" id="A0ABC8U913"/>
<feature type="transmembrane region" description="Helical" evidence="1">
    <location>
        <begin position="9"/>
        <end position="28"/>
    </location>
</feature>
<keyword evidence="1" id="KW-1133">Transmembrane helix</keyword>
<keyword evidence="3" id="KW-1185">Reference proteome</keyword>
<sequence>MASYTPRRIYMIISFIVVIITIILFFSLHSLSSSNKEEMMTGGGYELSRMEHCVGLFFDPPRWLSDDERMKNKVDKNLYRDMFGAIGEIQNKWDKLLINYIEALKKVPRFKNTNDLNELLHRHHPIRDFTYQ</sequence>
<organism evidence="2 3">
    <name type="scientific">Ilex paraguariensis</name>
    <name type="common">yerba mate</name>
    <dbReference type="NCBI Taxonomy" id="185542"/>
    <lineage>
        <taxon>Eukaryota</taxon>
        <taxon>Viridiplantae</taxon>
        <taxon>Streptophyta</taxon>
        <taxon>Embryophyta</taxon>
        <taxon>Tracheophyta</taxon>
        <taxon>Spermatophyta</taxon>
        <taxon>Magnoliopsida</taxon>
        <taxon>eudicotyledons</taxon>
        <taxon>Gunneridae</taxon>
        <taxon>Pentapetalae</taxon>
        <taxon>asterids</taxon>
        <taxon>campanulids</taxon>
        <taxon>Aquifoliales</taxon>
        <taxon>Aquifoliaceae</taxon>
        <taxon>Ilex</taxon>
    </lineage>
</organism>
<dbReference type="EMBL" id="CAUOFW020007269">
    <property type="protein sequence ID" value="CAK9178232.1"/>
    <property type="molecule type" value="Genomic_DNA"/>
</dbReference>
<comment type="caution">
    <text evidence="2">The sequence shown here is derived from an EMBL/GenBank/DDBJ whole genome shotgun (WGS) entry which is preliminary data.</text>
</comment>
<reference evidence="2 3" key="1">
    <citation type="submission" date="2024-02" db="EMBL/GenBank/DDBJ databases">
        <authorList>
            <person name="Vignale AGUSTIN F."/>
            <person name="Sosa J E."/>
            <person name="Modenutti C."/>
        </authorList>
    </citation>
    <scope>NUCLEOTIDE SEQUENCE [LARGE SCALE GENOMIC DNA]</scope>
</reference>
<evidence type="ECO:0000313" key="3">
    <source>
        <dbReference type="Proteomes" id="UP001642360"/>
    </source>
</evidence>
<keyword evidence="1" id="KW-0812">Transmembrane</keyword>
<evidence type="ECO:0000256" key="1">
    <source>
        <dbReference type="SAM" id="Phobius"/>
    </source>
</evidence>
<feature type="non-terminal residue" evidence="2">
    <location>
        <position position="132"/>
    </location>
</feature>
<keyword evidence="1" id="KW-0472">Membrane</keyword>
<accession>A0ABC8U913</accession>